<proteinExistence type="inferred from homology"/>
<feature type="transmembrane region" description="Helical" evidence="23">
    <location>
        <begin position="339"/>
        <end position="358"/>
    </location>
</feature>
<evidence type="ECO:0000256" key="4">
    <source>
        <dbReference type="ARBA" id="ARBA00015102"/>
    </source>
</evidence>
<dbReference type="GO" id="GO:0060003">
    <property type="term" value="P:copper ion export"/>
    <property type="evidence" value="ECO:0007669"/>
    <property type="project" value="UniProtKB-ARBA"/>
</dbReference>
<organism evidence="26 27">
    <name type="scientific">Veronia pacifica</name>
    <dbReference type="NCBI Taxonomy" id="1080227"/>
    <lineage>
        <taxon>Bacteria</taxon>
        <taxon>Pseudomonadati</taxon>
        <taxon>Pseudomonadota</taxon>
        <taxon>Gammaproteobacteria</taxon>
        <taxon>Vibrionales</taxon>
        <taxon>Vibrionaceae</taxon>
        <taxon>Veronia</taxon>
    </lineage>
</organism>
<dbReference type="InterPro" id="IPR017969">
    <property type="entry name" value="Heavy-metal-associated_CS"/>
</dbReference>
<dbReference type="SUPFAM" id="SSF55008">
    <property type="entry name" value="HMA, heavy metal-associated domain"/>
    <property type="match status" value="3"/>
</dbReference>
<evidence type="ECO:0000256" key="20">
    <source>
        <dbReference type="ARBA" id="ARBA00029719"/>
    </source>
</evidence>
<dbReference type="GO" id="GO:0016887">
    <property type="term" value="F:ATP hydrolysis activity"/>
    <property type="evidence" value="ECO:0007669"/>
    <property type="project" value="InterPro"/>
</dbReference>
<evidence type="ECO:0000256" key="11">
    <source>
        <dbReference type="ARBA" id="ARBA00022741"/>
    </source>
</evidence>
<feature type="transmembrane region" description="Helical" evidence="23">
    <location>
        <begin position="492"/>
        <end position="514"/>
    </location>
</feature>
<keyword evidence="14" id="KW-0460">Magnesium</keyword>
<dbReference type="PRINTS" id="PR00119">
    <property type="entry name" value="CATATPASE"/>
</dbReference>
<keyword evidence="19 23" id="KW-0472">Membrane</keyword>
<dbReference type="SFLD" id="SFLDF00027">
    <property type="entry name" value="p-type_atpase"/>
    <property type="match status" value="1"/>
</dbReference>
<dbReference type="PRINTS" id="PR00120">
    <property type="entry name" value="HATPASE"/>
</dbReference>
<evidence type="ECO:0000256" key="2">
    <source>
        <dbReference type="ARBA" id="ARBA00006024"/>
    </source>
</evidence>
<feature type="transmembrane region" description="Helical" evidence="23">
    <location>
        <begin position="311"/>
        <end position="333"/>
    </location>
</feature>
<feature type="domain" description="HMA" evidence="25">
    <location>
        <begin position="153"/>
        <end position="217"/>
    </location>
</feature>
<keyword evidence="12" id="KW-0187">Copper transport</keyword>
<comment type="caution">
    <text evidence="26">The sequence shown here is derived from an EMBL/GenBank/DDBJ whole genome shotgun (WGS) entry which is preliminary data.</text>
</comment>
<dbReference type="Gene3D" id="3.30.70.100">
    <property type="match status" value="3"/>
</dbReference>
<dbReference type="NCBIfam" id="TIGR01525">
    <property type="entry name" value="ATPase-IB_hvy"/>
    <property type="match status" value="1"/>
</dbReference>
<keyword evidence="5" id="KW-0813">Transport</keyword>
<dbReference type="NCBIfam" id="TIGR01511">
    <property type="entry name" value="ATPase-IB1_Cu"/>
    <property type="match status" value="1"/>
</dbReference>
<accession>A0A1C3EDX1</accession>
<dbReference type="Gene3D" id="2.70.150.10">
    <property type="entry name" value="Calcium-transporting ATPase, cytoplasmic transduction domain A"/>
    <property type="match status" value="1"/>
</dbReference>
<evidence type="ECO:0000259" key="25">
    <source>
        <dbReference type="PROSITE" id="PS50846"/>
    </source>
</evidence>
<feature type="domain" description="HMA" evidence="25">
    <location>
        <begin position="1"/>
        <end position="50"/>
    </location>
</feature>
<feature type="transmembrane region" description="Helical" evidence="23">
    <location>
        <begin position="520"/>
        <end position="543"/>
    </location>
</feature>
<feature type="transmembrane region" description="Helical" evidence="23">
    <location>
        <begin position="835"/>
        <end position="854"/>
    </location>
</feature>
<dbReference type="InterPro" id="IPR001757">
    <property type="entry name" value="P_typ_ATPase"/>
</dbReference>
<dbReference type="SUPFAM" id="SSF81653">
    <property type="entry name" value="Calcium ATPase, transduction domain A"/>
    <property type="match status" value="1"/>
</dbReference>
<evidence type="ECO:0000256" key="6">
    <source>
        <dbReference type="ARBA" id="ARBA00022475"/>
    </source>
</evidence>
<evidence type="ECO:0000256" key="10">
    <source>
        <dbReference type="ARBA" id="ARBA00022737"/>
    </source>
</evidence>
<comment type="catalytic activity">
    <reaction evidence="22">
        <text>Cu(+)(in) + ATP + H2O = Cu(+)(out) + ADP + phosphate + H(+)</text>
        <dbReference type="Rhea" id="RHEA:25792"/>
        <dbReference type="ChEBI" id="CHEBI:15377"/>
        <dbReference type="ChEBI" id="CHEBI:15378"/>
        <dbReference type="ChEBI" id="CHEBI:30616"/>
        <dbReference type="ChEBI" id="CHEBI:43474"/>
        <dbReference type="ChEBI" id="CHEBI:49552"/>
        <dbReference type="ChEBI" id="CHEBI:456216"/>
        <dbReference type="EC" id="7.2.2.8"/>
    </reaction>
</comment>
<evidence type="ECO:0000256" key="13">
    <source>
        <dbReference type="ARBA" id="ARBA00022840"/>
    </source>
</evidence>
<dbReference type="InterPro" id="IPR036163">
    <property type="entry name" value="HMA_dom_sf"/>
</dbReference>
<dbReference type="PROSITE" id="PS01047">
    <property type="entry name" value="HMA_1"/>
    <property type="match status" value="1"/>
</dbReference>
<dbReference type="Pfam" id="PF00403">
    <property type="entry name" value="HMA"/>
    <property type="match status" value="1"/>
</dbReference>
<dbReference type="GO" id="GO:0005886">
    <property type="term" value="C:plasma membrane"/>
    <property type="evidence" value="ECO:0007669"/>
    <property type="project" value="UniProtKB-SubCell"/>
</dbReference>
<dbReference type="Gene3D" id="3.40.50.1000">
    <property type="entry name" value="HAD superfamily/HAD-like"/>
    <property type="match status" value="1"/>
</dbReference>
<dbReference type="EMBL" id="LYBM01000036">
    <property type="protein sequence ID" value="ODA31423.1"/>
    <property type="molecule type" value="Genomic_DNA"/>
</dbReference>
<dbReference type="FunFam" id="2.70.150.10:FF:000020">
    <property type="entry name" value="Copper-exporting P-type ATPase A"/>
    <property type="match status" value="1"/>
</dbReference>
<dbReference type="SUPFAM" id="SSF56784">
    <property type="entry name" value="HAD-like"/>
    <property type="match status" value="1"/>
</dbReference>
<dbReference type="GO" id="GO:0005507">
    <property type="term" value="F:copper ion binding"/>
    <property type="evidence" value="ECO:0007669"/>
    <property type="project" value="TreeGrafter"/>
</dbReference>
<gene>
    <name evidence="26" type="ORF">A8L45_17235</name>
</gene>
<dbReference type="GO" id="GO:0140581">
    <property type="term" value="F:P-type monovalent copper transporter activity"/>
    <property type="evidence" value="ECO:0007669"/>
    <property type="project" value="UniProtKB-EC"/>
</dbReference>
<dbReference type="PROSITE" id="PS00154">
    <property type="entry name" value="ATPASE_E1_E2"/>
    <property type="match status" value="1"/>
</dbReference>
<evidence type="ECO:0000256" key="24">
    <source>
        <dbReference type="SAM" id="MobiDB-lite"/>
    </source>
</evidence>
<dbReference type="InterPro" id="IPR018303">
    <property type="entry name" value="ATPase_P-typ_P_site"/>
</dbReference>
<protein>
    <recommendedName>
        <fullName evidence="4">Copper-exporting P-type ATPase</fullName>
        <ecNumber evidence="3">7.2.2.8</ecNumber>
    </recommendedName>
    <alternativeName>
        <fullName evidence="20">Copper-exporting P-type ATPase A</fullName>
    </alternativeName>
    <alternativeName>
        <fullName evidence="21">Cu(+)-exporting ATPase</fullName>
    </alternativeName>
</protein>
<dbReference type="InterPro" id="IPR059000">
    <property type="entry name" value="ATPase_P-type_domA"/>
</dbReference>
<keyword evidence="6 23" id="KW-1003">Cell membrane</keyword>
<dbReference type="EC" id="7.2.2.8" evidence="3"/>
<dbReference type="PANTHER" id="PTHR43520">
    <property type="entry name" value="ATP7, ISOFORM B"/>
    <property type="match status" value="1"/>
</dbReference>
<evidence type="ECO:0000256" key="8">
    <source>
        <dbReference type="ARBA" id="ARBA00022692"/>
    </source>
</evidence>
<keyword evidence="9 23" id="KW-0479">Metal-binding</keyword>
<dbReference type="AlphaFoldDB" id="A0A1C3EDX1"/>
<keyword evidence="18" id="KW-0406">Ion transport</keyword>
<keyword evidence="16 23" id="KW-1133">Transmembrane helix</keyword>
<name>A0A1C3EDX1_9GAMM</name>
<dbReference type="CDD" id="cd00371">
    <property type="entry name" value="HMA"/>
    <property type="match status" value="2"/>
</dbReference>
<dbReference type="GO" id="GO:0043682">
    <property type="term" value="F:P-type divalent copper transporter activity"/>
    <property type="evidence" value="ECO:0007669"/>
    <property type="project" value="TreeGrafter"/>
</dbReference>
<evidence type="ECO:0000256" key="23">
    <source>
        <dbReference type="RuleBase" id="RU362081"/>
    </source>
</evidence>
<evidence type="ECO:0000256" key="3">
    <source>
        <dbReference type="ARBA" id="ARBA00012517"/>
    </source>
</evidence>
<evidence type="ECO:0000256" key="22">
    <source>
        <dbReference type="ARBA" id="ARBA00049289"/>
    </source>
</evidence>
<evidence type="ECO:0000256" key="12">
    <source>
        <dbReference type="ARBA" id="ARBA00022796"/>
    </source>
</evidence>
<dbReference type="PANTHER" id="PTHR43520:SF6">
    <property type="entry name" value="COPPER-EXPORTING P-TYPE ATPASE"/>
    <property type="match status" value="1"/>
</dbReference>
<sequence>MSCARKVTAAVLALDGVTHAEANKSSLMVDGSPALSDIFKAVEDLGYQAGQTIFVDLTGLRCGKCVAKLRTALSTDSRVVAADISKTSATVTGILSRAEVIDIVRRCGYDVTDQRQQTDESQPSPLPDDPSRENRGDSTTIPGSPDSHVSGPVQTQLLLSGMTCASCVSAVENAIRSVSGVEGVNVNLAERTAMISGDDIEIDSVINAVIDAGFGADLVEDEATRRQRQNAQQQLEYRTHLKHAGVALAVGIPLMLWGLLGGNMSVNSFQSQLGWGLVSLICLTLLATTGRTFFVGAGRSLKHRRANMDTLIALGTSAAWLYSTVLVLIPEYFPVSARHVYFEATAMILGLITLGHAIEARARASASAALDKLLDLQPETAVVITDEGDKEVPLREVQTGMTLRIRPGGRIPVDGHVTEGDSYVDESMLTGEPLAVHKQTGNRLSAGTLNQRGSLAMQAEGVGKNTMLARIIHLVREAQSSKPALAKMADRISAVFVPVVVTIALATAAVWYFFGPEPRISFMLITATTVLIIACPCALGLATPMSVITGVGRAADYGVLIKDADAIQQAANIDVVIFDKTGTLTEGKPSVTSLHSEIKDENQLIRLAASIEQGSEHPLAVAIINEAEKRDIKLLTSNAFRAIPGMGVQAEIDGEIFYLGNLAMMTRAKVDTSKWANKQSESGSNSETLVYLANQRKLLGVVGISDPVRSDSAAAVKKLKSMGLSVVLLTGDRQQTAQHIAEKLGIDTVISGVLPDAKEAEVQRLQSQGLKVAMVGDGINDAPSLARADLGIAMGSGSDIAVESGSVTLMRHSIDSVADTLSIAKATIRNMKQNLWGAFIYNSLGIPVAAGILYPLTGTLLSPVVAGAAMALSSITVVSNANRLRRFTPDNSKVVS</sequence>
<evidence type="ECO:0000256" key="19">
    <source>
        <dbReference type="ARBA" id="ARBA00023136"/>
    </source>
</evidence>
<keyword evidence="7" id="KW-0597">Phosphoprotein</keyword>
<dbReference type="InterPro" id="IPR006121">
    <property type="entry name" value="HMA_dom"/>
</dbReference>
<feature type="transmembrane region" description="Helical" evidence="23">
    <location>
        <begin position="272"/>
        <end position="290"/>
    </location>
</feature>
<keyword evidence="15" id="KW-1278">Translocase</keyword>
<keyword evidence="27" id="KW-1185">Reference proteome</keyword>
<dbReference type="GO" id="GO:0055070">
    <property type="term" value="P:copper ion homeostasis"/>
    <property type="evidence" value="ECO:0007669"/>
    <property type="project" value="TreeGrafter"/>
</dbReference>
<dbReference type="STRING" id="1080227.A8L45_17235"/>
<dbReference type="InterPro" id="IPR044492">
    <property type="entry name" value="P_typ_ATPase_HD_dom"/>
</dbReference>
<dbReference type="InterPro" id="IPR023214">
    <property type="entry name" value="HAD_sf"/>
</dbReference>
<dbReference type="InterPro" id="IPR008250">
    <property type="entry name" value="ATPase_P-typ_transduc_dom_A_sf"/>
</dbReference>
<feature type="region of interest" description="Disordered" evidence="24">
    <location>
        <begin position="112"/>
        <end position="152"/>
    </location>
</feature>
<dbReference type="NCBIfam" id="TIGR01494">
    <property type="entry name" value="ATPase_P-type"/>
    <property type="match status" value="1"/>
</dbReference>
<dbReference type="InterPro" id="IPR023299">
    <property type="entry name" value="ATPase_P-typ_cyto_dom_N"/>
</dbReference>
<evidence type="ECO:0000256" key="16">
    <source>
        <dbReference type="ARBA" id="ARBA00022989"/>
    </source>
</evidence>
<keyword evidence="17" id="KW-0186">Copper</keyword>
<evidence type="ECO:0000256" key="14">
    <source>
        <dbReference type="ARBA" id="ARBA00022842"/>
    </source>
</evidence>
<dbReference type="Pfam" id="PF00122">
    <property type="entry name" value="E1-E2_ATPase"/>
    <property type="match status" value="1"/>
</dbReference>
<evidence type="ECO:0000256" key="5">
    <source>
        <dbReference type="ARBA" id="ARBA00022448"/>
    </source>
</evidence>
<feature type="transmembrane region" description="Helical" evidence="23">
    <location>
        <begin position="241"/>
        <end position="260"/>
    </location>
</feature>
<dbReference type="Gene3D" id="3.40.1110.10">
    <property type="entry name" value="Calcium-transporting ATPase, cytoplasmic domain N"/>
    <property type="match status" value="1"/>
</dbReference>
<evidence type="ECO:0000256" key="17">
    <source>
        <dbReference type="ARBA" id="ARBA00023008"/>
    </source>
</evidence>
<dbReference type="GO" id="GO:0005524">
    <property type="term" value="F:ATP binding"/>
    <property type="evidence" value="ECO:0007669"/>
    <property type="project" value="UniProtKB-UniRule"/>
</dbReference>
<dbReference type="Pfam" id="PF00702">
    <property type="entry name" value="Hydrolase"/>
    <property type="match status" value="1"/>
</dbReference>
<feature type="domain" description="HMA" evidence="25">
    <location>
        <begin position="51"/>
        <end position="112"/>
    </location>
</feature>
<dbReference type="InterPro" id="IPR027256">
    <property type="entry name" value="P-typ_ATPase_IB"/>
</dbReference>
<evidence type="ECO:0000313" key="27">
    <source>
        <dbReference type="Proteomes" id="UP000094936"/>
    </source>
</evidence>
<evidence type="ECO:0000256" key="18">
    <source>
        <dbReference type="ARBA" id="ARBA00023065"/>
    </source>
</evidence>
<dbReference type="FunFam" id="3.30.70.100:FF:000001">
    <property type="entry name" value="ATPase copper transporting beta"/>
    <property type="match status" value="1"/>
</dbReference>
<evidence type="ECO:0000256" key="15">
    <source>
        <dbReference type="ARBA" id="ARBA00022967"/>
    </source>
</evidence>
<dbReference type="SFLD" id="SFLDS00003">
    <property type="entry name" value="Haloacid_Dehalogenase"/>
    <property type="match status" value="1"/>
</dbReference>
<keyword evidence="8 23" id="KW-0812">Transmembrane</keyword>
<dbReference type="CDD" id="cd02094">
    <property type="entry name" value="P-type_ATPase_Cu-like"/>
    <property type="match status" value="1"/>
</dbReference>
<dbReference type="PROSITE" id="PS01229">
    <property type="entry name" value="COF_2"/>
    <property type="match status" value="1"/>
</dbReference>
<dbReference type="InterPro" id="IPR023298">
    <property type="entry name" value="ATPase_P-typ_TM_dom_sf"/>
</dbReference>
<dbReference type="SFLD" id="SFLDG00002">
    <property type="entry name" value="C1.7:_P-type_atpase_like"/>
    <property type="match status" value="1"/>
</dbReference>
<feature type="transmembrane region" description="Helical" evidence="23">
    <location>
        <begin position="860"/>
        <end position="878"/>
    </location>
</feature>
<evidence type="ECO:0000256" key="9">
    <source>
        <dbReference type="ARBA" id="ARBA00022723"/>
    </source>
</evidence>
<evidence type="ECO:0000313" key="26">
    <source>
        <dbReference type="EMBL" id="ODA31423.1"/>
    </source>
</evidence>
<comment type="similarity">
    <text evidence="2 23">Belongs to the cation transport ATPase (P-type) (TC 3.A.3) family. Type IB subfamily.</text>
</comment>
<reference evidence="26 27" key="1">
    <citation type="submission" date="2016-05" db="EMBL/GenBank/DDBJ databases">
        <title>Genomic Taxonomy of the Vibrionaceae.</title>
        <authorList>
            <person name="Gomez-Gil B."/>
            <person name="Enciso-Ibarra J."/>
        </authorList>
    </citation>
    <scope>NUCLEOTIDE SEQUENCE [LARGE SCALE GENOMIC DNA]</scope>
    <source>
        <strain evidence="26 27">CAIM 1920</strain>
    </source>
</reference>
<evidence type="ECO:0000256" key="1">
    <source>
        <dbReference type="ARBA" id="ARBA00004651"/>
    </source>
</evidence>
<keyword evidence="13 23" id="KW-0067">ATP-binding</keyword>
<dbReference type="FunFam" id="3.40.50.1000:FF:000144">
    <property type="entry name" value="copper-transporting ATPase 1 isoform X2"/>
    <property type="match status" value="1"/>
</dbReference>
<evidence type="ECO:0000256" key="21">
    <source>
        <dbReference type="ARBA" id="ARBA00033239"/>
    </source>
</evidence>
<evidence type="ECO:0000256" key="7">
    <source>
        <dbReference type="ARBA" id="ARBA00022553"/>
    </source>
</evidence>
<dbReference type="Proteomes" id="UP000094936">
    <property type="component" value="Unassembled WGS sequence"/>
</dbReference>
<comment type="subcellular location">
    <subcellularLocation>
        <location evidence="1">Cell membrane</location>
        <topology evidence="1">Multi-pass membrane protein</topology>
    </subcellularLocation>
</comment>
<dbReference type="InterPro" id="IPR036412">
    <property type="entry name" value="HAD-like_sf"/>
</dbReference>
<dbReference type="SUPFAM" id="SSF81665">
    <property type="entry name" value="Calcium ATPase, transmembrane domain M"/>
    <property type="match status" value="1"/>
</dbReference>
<keyword evidence="11 23" id="KW-0547">Nucleotide-binding</keyword>
<dbReference type="PROSITE" id="PS50846">
    <property type="entry name" value="HMA_2"/>
    <property type="match status" value="3"/>
</dbReference>
<keyword evidence="10" id="KW-0677">Repeat</keyword>